<keyword evidence="3 12" id="KW-1134">Transmembrane beta strand</keyword>
<dbReference type="Gene3D" id="2.60.40.1120">
    <property type="entry name" value="Carboxypeptidase-like, regulatory domain"/>
    <property type="match status" value="1"/>
</dbReference>
<keyword evidence="8" id="KW-0406">Ion transport</keyword>
<evidence type="ECO:0000256" key="7">
    <source>
        <dbReference type="ARBA" id="ARBA00023004"/>
    </source>
</evidence>
<dbReference type="PROSITE" id="PS52016">
    <property type="entry name" value="TONB_DEPENDENT_REC_3"/>
    <property type="match status" value="1"/>
</dbReference>
<evidence type="ECO:0000256" key="1">
    <source>
        <dbReference type="ARBA" id="ARBA00004571"/>
    </source>
</evidence>
<dbReference type="GO" id="GO:0015344">
    <property type="term" value="F:siderophore uptake transmembrane transporter activity"/>
    <property type="evidence" value="ECO:0007669"/>
    <property type="project" value="TreeGrafter"/>
</dbReference>
<reference evidence="17 18" key="1">
    <citation type="journal article" date="2023" name="Antonie Van Leeuwenhoek">
        <title>Flavobacterium potami sp. nov., a multi-metal resistance genes harbouring bacterium isolated from shallow river silt.</title>
        <authorList>
            <person name="Li S."/>
            <person name="Mao S."/>
            <person name="Mu W."/>
            <person name="Guo B."/>
            <person name="Li C."/>
            <person name="Zhu Q."/>
            <person name="Hou X."/>
            <person name="Zhao Y."/>
            <person name="Wei S."/>
            <person name="Liu H."/>
            <person name="Liu A."/>
        </authorList>
    </citation>
    <scope>NUCLEOTIDE SEQUENCE [LARGE SCALE GENOMIC DNA]</scope>
    <source>
        <strain evidence="17 18">17A</strain>
    </source>
</reference>
<dbReference type="PANTHER" id="PTHR32552">
    <property type="entry name" value="FERRICHROME IRON RECEPTOR-RELATED"/>
    <property type="match status" value="1"/>
</dbReference>
<dbReference type="SUPFAM" id="SSF56935">
    <property type="entry name" value="Porins"/>
    <property type="match status" value="1"/>
</dbReference>
<dbReference type="Gene3D" id="2.170.130.10">
    <property type="entry name" value="TonB-dependent receptor, plug domain"/>
    <property type="match status" value="1"/>
</dbReference>
<keyword evidence="6 14" id="KW-0732">Signal</keyword>
<dbReference type="InterPro" id="IPR023997">
    <property type="entry name" value="TonB-dep_OMP_SusC/RagA_CS"/>
</dbReference>
<keyword evidence="4" id="KW-0410">Iron transport</keyword>
<evidence type="ECO:0000313" key="17">
    <source>
        <dbReference type="EMBL" id="MBZ4036478.1"/>
    </source>
</evidence>
<evidence type="ECO:0000256" key="14">
    <source>
        <dbReference type="SAM" id="SignalP"/>
    </source>
</evidence>
<organism evidence="17 18">
    <name type="scientific">Flavobacterium potami</name>
    <dbReference type="NCBI Taxonomy" id="2872310"/>
    <lineage>
        <taxon>Bacteria</taxon>
        <taxon>Pseudomonadati</taxon>
        <taxon>Bacteroidota</taxon>
        <taxon>Flavobacteriia</taxon>
        <taxon>Flavobacteriales</taxon>
        <taxon>Flavobacteriaceae</taxon>
        <taxon>Flavobacterium</taxon>
    </lineage>
</organism>
<keyword evidence="18" id="KW-1185">Reference proteome</keyword>
<evidence type="ECO:0000313" key="18">
    <source>
        <dbReference type="Proteomes" id="UP001139366"/>
    </source>
</evidence>
<evidence type="ECO:0000256" key="10">
    <source>
        <dbReference type="ARBA" id="ARBA00023136"/>
    </source>
</evidence>
<dbReference type="InterPro" id="IPR012910">
    <property type="entry name" value="Plug_dom"/>
</dbReference>
<sequence length="1084" mass="117179">MKLKFNGILVLLLVLVAQLTFAQERAVSGTVSDNAGMPLPGVSVLVKGTKSGTQTDFDGKFSIKATTSQVLVFSYIGMKTQEVAASSSVINIKLAGDAQELEGVVVTTALGVKREKKSLGYSSQLVTAEQVNSTPTNNFLNNLSGKVAGLEIKANSNFGGSTNIVLRGVKSITGNNQALIVIDGVAVSNANLNDTDSQNGRQGFDFGNAASDIDPNNIESINVLKGAAATALYGSQASNGAIMITTKKGKKNSALGVSVSSTVSVGAIDKSTMPTYQTQYGEGYGGEDSSYTAPVFGNPNGLVASTGDDASYGNAFDPNIMVYNWNAFVLGNPNYGKATPWVAAKHTPVDFFQKSTTFTNNVNLSGGDEKGAYNLGFTNSNNTGVLPNSLLNKNSLNGNFSRDLSDKLTSTAFFTFTNQNTTGRNNTGYGDNFIGGFRQWWATNVDIKELEQEYNRTHQNITWNMTDPTNGNLAPAFWNNPYFDRYQNYEQDSRTRFLAGTSLSYDINKDFTVLGRATIDYSNDQQELRKAVGSHAETFGISGANDSSGYSLYKRDFMQQTYDFIATYNFNLSDNIGAKALAGYTFLRSDAYSIQASTTGGLAKEGLYSLDNSNVFLPAKESQVTYQKSGLYGQLSLDYKKTLFVEGSYRLDKSTALPQENNNYSYYSIGSSLIFSELAKADWLNLGKVRINYAQVGNDPAAGRLGAKVNNYGLDGNPLFGNSNTYLDFANLKPEVQKAWEAGLEMAMFRNRLNFDLSLYKTNTENQIFNVPQSTSTGVNYATVNAGEIENKGIELALSGKVIKTENFSWDLGVNWSTNKNTVVSLNQGRDNLLLATFQGGASLNATVGESYGTLRGKDYTYDANGNRVIDEDGYYVLASNKVIGNTQAKWIGGVSNRLTYKNVSFNFLIDVKKGGDIFSLDQAYGRETGIYDLGINDLGNSVRNPAFDADGNPLDPTQFKVGGIILPGVHEDGTPNTTRIDASTSGGTAFSSDTNPTKAYVYDGSFVKLRELGLTYTVPSRILDKMNIKGMSFSVIGNNLWIIHKNLPYADPEAGSSAGNIQGFQSGVMPATKVYSFNVKLNF</sequence>
<dbReference type="Gene3D" id="2.40.170.20">
    <property type="entry name" value="TonB-dependent receptor, beta-barrel domain"/>
    <property type="match status" value="1"/>
</dbReference>
<dbReference type="Pfam" id="PF13715">
    <property type="entry name" value="CarbopepD_reg_2"/>
    <property type="match status" value="1"/>
</dbReference>
<dbReference type="InterPro" id="IPR039426">
    <property type="entry name" value="TonB-dep_rcpt-like"/>
</dbReference>
<evidence type="ECO:0000256" key="8">
    <source>
        <dbReference type="ARBA" id="ARBA00023065"/>
    </source>
</evidence>
<evidence type="ECO:0000256" key="5">
    <source>
        <dbReference type="ARBA" id="ARBA00022692"/>
    </source>
</evidence>
<keyword evidence="9 13" id="KW-0798">TonB box</keyword>
<dbReference type="PANTHER" id="PTHR32552:SF68">
    <property type="entry name" value="FERRICHROME OUTER MEMBRANE TRANSPORTER_PHAGE RECEPTOR"/>
    <property type="match status" value="1"/>
</dbReference>
<keyword evidence="7" id="KW-0408">Iron</keyword>
<dbReference type="InterPro" id="IPR008969">
    <property type="entry name" value="CarboxyPept-like_regulatory"/>
</dbReference>
<name>A0A9X1HD73_9FLAO</name>
<feature type="domain" description="TonB-dependent receptor plug" evidence="16">
    <location>
        <begin position="116"/>
        <end position="241"/>
    </location>
</feature>
<dbReference type="Proteomes" id="UP001139366">
    <property type="component" value="Unassembled WGS sequence"/>
</dbReference>
<evidence type="ECO:0000259" key="16">
    <source>
        <dbReference type="Pfam" id="PF07715"/>
    </source>
</evidence>
<keyword evidence="10 12" id="KW-0472">Membrane</keyword>
<dbReference type="AlphaFoldDB" id="A0A9X1HD73"/>
<protein>
    <submittedName>
        <fullName evidence="17">SusC/RagA family TonB-linked outer membrane protein</fullName>
    </submittedName>
</protein>
<keyword evidence="2 12" id="KW-0813">Transport</keyword>
<feature type="signal peptide" evidence="14">
    <location>
        <begin position="1"/>
        <end position="22"/>
    </location>
</feature>
<dbReference type="SUPFAM" id="SSF49464">
    <property type="entry name" value="Carboxypeptidase regulatory domain-like"/>
    <property type="match status" value="1"/>
</dbReference>
<evidence type="ECO:0000256" key="2">
    <source>
        <dbReference type="ARBA" id="ARBA00022448"/>
    </source>
</evidence>
<dbReference type="NCBIfam" id="TIGR04056">
    <property type="entry name" value="OMP_RagA_SusC"/>
    <property type="match status" value="1"/>
</dbReference>
<dbReference type="FunFam" id="2.60.40.1120:FF:000003">
    <property type="entry name" value="Outer membrane protein Omp121"/>
    <property type="match status" value="1"/>
</dbReference>
<dbReference type="EMBL" id="JAINUY010000006">
    <property type="protein sequence ID" value="MBZ4036478.1"/>
    <property type="molecule type" value="Genomic_DNA"/>
</dbReference>
<gene>
    <name evidence="17" type="ORF">K6T82_17040</name>
</gene>
<dbReference type="InterPro" id="IPR037066">
    <property type="entry name" value="Plug_dom_sf"/>
</dbReference>
<keyword evidence="5 12" id="KW-0812">Transmembrane</keyword>
<dbReference type="InterPro" id="IPR000531">
    <property type="entry name" value="Beta-barrel_TonB"/>
</dbReference>
<dbReference type="NCBIfam" id="TIGR04057">
    <property type="entry name" value="SusC_RagA_signa"/>
    <property type="match status" value="1"/>
</dbReference>
<dbReference type="InterPro" id="IPR036942">
    <property type="entry name" value="Beta-barrel_TonB_sf"/>
</dbReference>
<dbReference type="Pfam" id="PF07715">
    <property type="entry name" value="Plug"/>
    <property type="match status" value="1"/>
</dbReference>
<dbReference type="Pfam" id="PF00593">
    <property type="entry name" value="TonB_dep_Rec_b-barrel"/>
    <property type="match status" value="1"/>
</dbReference>
<evidence type="ECO:0000256" key="6">
    <source>
        <dbReference type="ARBA" id="ARBA00022729"/>
    </source>
</evidence>
<dbReference type="RefSeq" id="WP_223708138.1">
    <property type="nucleotide sequence ID" value="NZ_JAINUY010000006.1"/>
</dbReference>
<evidence type="ECO:0000256" key="4">
    <source>
        <dbReference type="ARBA" id="ARBA00022496"/>
    </source>
</evidence>
<dbReference type="GO" id="GO:0009279">
    <property type="term" value="C:cell outer membrane"/>
    <property type="evidence" value="ECO:0007669"/>
    <property type="project" value="UniProtKB-SubCell"/>
</dbReference>
<comment type="subcellular location">
    <subcellularLocation>
        <location evidence="1 12">Cell outer membrane</location>
        <topology evidence="1 12">Multi-pass membrane protein</topology>
    </subcellularLocation>
</comment>
<evidence type="ECO:0000256" key="9">
    <source>
        <dbReference type="ARBA" id="ARBA00023077"/>
    </source>
</evidence>
<accession>A0A9X1HD73</accession>
<dbReference type="InterPro" id="IPR023996">
    <property type="entry name" value="TonB-dep_OMP_SusC/RagA"/>
</dbReference>
<evidence type="ECO:0000256" key="11">
    <source>
        <dbReference type="ARBA" id="ARBA00023237"/>
    </source>
</evidence>
<evidence type="ECO:0000256" key="3">
    <source>
        <dbReference type="ARBA" id="ARBA00022452"/>
    </source>
</evidence>
<evidence type="ECO:0000256" key="12">
    <source>
        <dbReference type="PROSITE-ProRule" id="PRU01360"/>
    </source>
</evidence>
<feature type="chain" id="PRO_5040796785" evidence="14">
    <location>
        <begin position="23"/>
        <end position="1084"/>
    </location>
</feature>
<comment type="caution">
    <text evidence="17">The sequence shown here is derived from an EMBL/GenBank/DDBJ whole genome shotgun (WGS) entry which is preliminary data.</text>
</comment>
<comment type="similarity">
    <text evidence="12 13">Belongs to the TonB-dependent receptor family.</text>
</comment>
<feature type="domain" description="TonB-dependent receptor-like beta-barrel" evidence="15">
    <location>
        <begin position="457"/>
        <end position="877"/>
    </location>
</feature>
<evidence type="ECO:0000259" key="15">
    <source>
        <dbReference type="Pfam" id="PF00593"/>
    </source>
</evidence>
<keyword evidence="11 12" id="KW-0998">Cell outer membrane</keyword>
<proteinExistence type="inferred from homology"/>
<evidence type="ECO:0000256" key="13">
    <source>
        <dbReference type="RuleBase" id="RU003357"/>
    </source>
</evidence>